<dbReference type="GO" id="GO:0005886">
    <property type="term" value="C:plasma membrane"/>
    <property type="evidence" value="ECO:0007669"/>
    <property type="project" value="TreeGrafter"/>
</dbReference>
<name>A0A3M8DFS0_9BACL</name>
<organism evidence="4 5">
    <name type="scientific">Brevibacillus panacihumi</name>
    <dbReference type="NCBI Taxonomy" id="497735"/>
    <lineage>
        <taxon>Bacteria</taxon>
        <taxon>Bacillati</taxon>
        <taxon>Bacillota</taxon>
        <taxon>Bacilli</taxon>
        <taxon>Bacillales</taxon>
        <taxon>Paenibacillaceae</taxon>
        <taxon>Brevibacillus</taxon>
    </lineage>
</organism>
<evidence type="ECO:0000256" key="1">
    <source>
        <dbReference type="SAM" id="Coils"/>
    </source>
</evidence>
<proteinExistence type="predicted"/>
<evidence type="ECO:0000313" key="5">
    <source>
        <dbReference type="Proteomes" id="UP000281915"/>
    </source>
</evidence>
<dbReference type="InterPro" id="IPR059052">
    <property type="entry name" value="HH_YbhG-like"/>
</dbReference>
<keyword evidence="2" id="KW-0472">Membrane</keyword>
<dbReference type="SUPFAM" id="SSF111369">
    <property type="entry name" value="HlyD-like secretion proteins"/>
    <property type="match status" value="2"/>
</dbReference>
<keyword evidence="2" id="KW-1133">Transmembrane helix</keyword>
<accession>A0A3M8DFS0</accession>
<keyword evidence="2" id="KW-0812">Transmembrane</keyword>
<dbReference type="AlphaFoldDB" id="A0A3M8DFS0"/>
<dbReference type="Proteomes" id="UP000281915">
    <property type="component" value="Unassembled WGS sequence"/>
</dbReference>
<dbReference type="Gene3D" id="2.40.30.170">
    <property type="match status" value="1"/>
</dbReference>
<dbReference type="Pfam" id="PF25881">
    <property type="entry name" value="HH_YBHG"/>
    <property type="match status" value="1"/>
</dbReference>
<dbReference type="EMBL" id="RHHT01000002">
    <property type="protein sequence ID" value="RNB86391.1"/>
    <property type="molecule type" value="Genomic_DNA"/>
</dbReference>
<keyword evidence="1" id="KW-0175">Coiled coil</keyword>
<feature type="coiled-coil region" evidence="1">
    <location>
        <begin position="139"/>
        <end position="237"/>
    </location>
</feature>
<protein>
    <submittedName>
        <fullName evidence="4">HlyD family efflux transporter periplasmic adaptor subunit</fullName>
    </submittedName>
</protein>
<evidence type="ECO:0000259" key="3">
    <source>
        <dbReference type="Pfam" id="PF25881"/>
    </source>
</evidence>
<reference evidence="4 5" key="1">
    <citation type="submission" date="2018-10" db="EMBL/GenBank/DDBJ databases">
        <title>Phylogenomics of Brevibacillus.</title>
        <authorList>
            <person name="Dunlap C."/>
        </authorList>
    </citation>
    <scope>NUCLEOTIDE SEQUENCE [LARGE SCALE GENOMIC DNA]</scope>
    <source>
        <strain evidence="4 5">JCM 15085</strain>
    </source>
</reference>
<evidence type="ECO:0000313" key="4">
    <source>
        <dbReference type="EMBL" id="RNB86391.1"/>
    </source>
</evidence>
<comment type="caution">
    <text evidence="4">The sequence shown here is derived from an EMBL/GenBank/DDBJ whole genome shotgun (WGS) entry which is preliminary data.</text>
</comment>
<dbReference type="RefSeq" id="WP_122911878.1">
    <property type="nucleotide sequence ID" value="NZ_RHHT01000002.1"/>
</dbReference>
<dbReference type="PANTHER" id="PTHR30438">
    <property type="entry name" value="36 KDA ANTIGEN-RELATED"/>
    <property type="match status" value="1"/>
</dbReference>
<feature type="transmembrane region" description="Helical" evidence="2">
    <location>
        <begin position="7"/>
        <end position="26"/>
    </location>
</feature>
<dbReference type="Gene3D" id="1.10.287.470">
    <property type="entry name" value="Helix hairpin bin"/>
    <property type="match status" value="2"/>
</dbReference>
<dbReference type="Gene3D" id="2.40.50.100">
    <property type="match status" value="2"/>
</dbReference>
<sequence>MNKKRAWIGIAGFVAGIAVLGTFLLGPGIGNVAGHSAQALTGVVEGTEVDLSFKMGGSIEQISVVEGDEVKTGQLIATLSSEELLAKKEQAQGAYRLAQVKLEQAKKGVALTDSSSSAQVDQAQAVVASAKAQLEANKNGARQEEIAQLKAKLQAAQTAKDIAATNLERMNKLLAEGAIPQVKVEEAQMQMDKAEAELKAADEQLKMAQSGARREQVDAAQAQLDQAKAAYDQAVAGRGQVGLKQLDVQSAEAGVQQAKGALEEIEAYLNNTKLTSPVDGVIKSIAVQKGELVSQGFTVVTIQAKADHYVKFYVNEFALGNVKANDTVKLYVPALNQEVEGKVATIAPAADFAVKKATQELGDRDIRAFAVKVVLADANIRPGITVEWGLEGAGIGE</sequence>
<feature type="domain" description="YbhG-like alpha-helical hairpin" evidence="3">
    <location>
        <begin position="113"/>
        <end position="233"/>
    </location>
</feature>
<gene>
    <name evidence="4" type="ORF">EDM58_02295</name>
</gene>
<evidence type="ECO:0000256" key="2">
    <source>
        <dbReference type="SAM" id="Phobius"/>
    </source>
</evidence>